<dbReference type="Pfam" id="PF17917">
    <property type="entry name" value="RT_RNaseH"/>
    <property type="match status" value="1"/>
</dbReference>
<dbReference type="InterPro" id="IPR056924">
    <property type="entry name" value="SH3_Tf2-1"/>
</dbReference>
<dbReference type="AlphaFoldDB" id="A0A371FDP6"/>
<dbReference type="Pfam" id="PF24626">
    <property type="entry name" value="SH3_Tf2-1"/>
    <property type="match status" value="1"/>
</dbReference>
<dbReference type="Proteomes" id="UP000257109">
    <property type="component" value="Unassembled WGS sequence"/>
</dbReference>
<accession>A0A371FDP6</accession>
<keyword evidence="1" id="KW-0808">Transferase</keyword>
<reference evidence="8" key="1">
    <citation type="submission" date="2018-05" db="EMBL/GenBank/DDBJ databases">
        <title>Draft genome of Mucuna pruriens seed.</title>
        <authorList>
            <person name="Nnadi N.E."/>
            <person name="Vos R."/>
            <person name="Hasami M.H."/>
            <person name="Devisetty U.K."/>
            <person name="Aguiy J.C."/>
        </authorList>
    </citation>
    <scope>NUCLEOTIDE SEQUENCE [LARGE SCALE GENOMIC DNA]</scope>
    <source>
        <strain evidence="8">JCA_2017</strain>
    </source>
</reference>
<dbReference type="Pfam" id="PF17921">
    <property type="entry name" value="Integrase_H2C2"/>
    <property type="match status" value="1"/>
</dbReference>
<evidence type="ECO:0000313" key="8">
    <source>
        <dbReference type="EMBL" id="RDX76421.1"/>
    </source>
</evidence>
<feature type="non-terminal residue" evidence="8">
    <location>
        <position position="1"/>
    </location>
</feature>
<sequence>MYINLEKCTFCTNEVVFLDFVVSSHGVKVDEEKVKTYPCFHLALPNFAKSFELECDASNVGVRAMLLQEGHPVAYFSVQLNYSIYDKKLYVLVGTLQVWKHYLLTKRFVIHSDHESLKHLKHKQGKVNVVVDALSRRNNLLAMLETNLLGFKCLKELYLVDDDFKHEGYLFKDKRLYVPKSSIRELLVKEAHEGGIIDHFGGHKTFETLSEHFYWPHMRRDVHHICERCLKVKGHLPWFVHSTLIPTFPWTDISMDFVLGLPRTKNGKDSVFVVVDRFSKMAHFIPCKKVDDACHVANLFFREVMRLHGLPKTIVLDRDSNFLSHFWRTLWSKTLSQLLKCYIRKSLRSWDGWIPHIEFAYNKVVTYTTSHSTFELVYEFNPLSPLDLLPFPYFHEKARAYIEKKRDQYARYANSGKKEKVFEKGDLMLVYLKKERFPNLRKSKILPRGDEPFNILKRNNDNAYVVDMP</sequence>
<dbReference type="CDD" id="cd09274">
    <property type="entry name" value="RNase_HI_RT_Ty3"/>
    <property type="match status" value="1"/>
</dbReference>
<keyword evidence="2" id="KW-0548">Nucleotidyltransferase</keyword>
<keyword evidence="4" id="KW-0255">Endonuclease</keyword>
<dbReference type="InterPro" id="IPR012337">
    <property type="entry name" value="RNaseH-like_sf"/>
</dbReference>
<dbReference type="Gene3D" id="3.30.420.10">
    <property type="entry name" value="Ribonuclease H-like superfamily/Ribonuclease H"/>
    <property type="match status" value="2"/>
</dbReference>
<dbReference type="OrthoDB" id="407598at2759"/>
<dbReference type="GO" id="GO:0015074">
    <property type="term" value="P:DNA integration"/>
    <property type="evidence" value="ECO:0007669"/>
    <property type="project" value="InterPro"/>
</dbReference>
<evidence type="ECO:0000259" key="7">
    <source>
        <dbReference type="PROSITE" id="PS50994"/>
    </source>
</evidence>
<organism evidence="8 9">
    <name type="scientific">Mucuna pruriens</name>
    <name type="common">Velvet bean</name>
    <name type="synonym">Dolichos pruriens</name>
    <dbReference type="NCBI Taxonomy" id="157652"/>
    <lineage>
        <taxon>Eukaryota</taxon>
        <taxon>Viridiplantae</taxon>
        <taxon>Streptophyta</taxon>
        <taxon>Embryophyta</taxon>
        <taxon>Tracheophyta</taxon>
        <taxon>Spermatophyta</taxon>
        <taxon>Magnoliopsida</taxon>
        <taxon>eudicotyledons</taxon>
        <taxon>Gunneridae</taxon>
        <taxon>Pentapetalae</taxon>
        <taxon>rosids</taxon>
        <taxon>fabids</taxon>
        <taxon>Fabales</taxon>
        <taxon>Fabaceae</taxon>
        <taxon>Papilionoideae</taxon>
        <taxon>50 kb inversion clade</taxon>
        <taxon>NPAAA clade</taxon>
        <taxon>indigoferoid/millettioid clade</taxon>
        <taxon>Phaseoleae</taxon>
        <taxon>Mucuna</taxon>
    </lineage>
</organism>
<dbReference type="GO" id="GO:0003676">
    <property type="term" value="F:nucleic acid binding"/>
    <property type="evidence" value="ECO:0007669"/>
    <property type="project" value="InterPro"/>
</dbReference>
<evidence type="ECO:0000256" key="6">
    <source>
        <dbReference type="ARBA" id="ARBA00022918"/>
    </source>
</evidence>
<evidence type="ECO:0000256" key="2">
    <source>
        <dbReference type="ARBA" id="ARBA00022695"/>
    </source>
</evidence>
<dbReference type="PROSITE" id="PS50994">
    <property type="entry name" value="INTEGRASE"/>
    <property type="match status" value="1"/>
</dbReference>
<dbReference type="InterPro" id="IPR036397">
    <property type="entry name" value="RNaseH_sf"/>
</dbReference>
<keyword evidence="5" id="KW-0378">Hydrolase</keyword>
<proteinExistence type="predicted"/>
<protein>
    <submittedName>
        <fullName evidence="8">Tf2-8</fullName>
    </submittedName>
</protein>
<dbReference type="PANTHER" id="PTHR35046">
    <property type="entry name" value="ZINC KNUCKLE (CCHC-TYPE) FAMILY PROTEIN"/>
    <property type="match status" value="1"/>
</dbReference>
<evidence type="ECO:0000256" key="4">
    <source>
        <dbReference type="ARBA" id="ARBA00022759"/>
    </source>
</evidence>
<dbReference type="PANTHER" id="PTHR35046:SF9">
    <property type="entry name" value="RNA-DIRECTED DNA POLYMERASE"/>
    <property type="match status" value="1"/>
</dbReference>
<dbReference type="Gene3D" id="1.10.340.70">
    <property type="match status" value="1"/>
</dbReference>
<comment type="caution">
    <text evidence="8">The sequence shown here is derived from an EMBL/GenBank/DDBJ whole genome shotgun (WGS) entry which is preliminary data.</text>
</comment>
<dbReference type="InterPro" id="IPR043502">
    <property type="entry name" value="DNA/RNA_pol_sf"/>
</dbReference>
<dbReference type="EMBL" id="QJKJ01009511">
    <property type="protein sequence ID" value="RDX76421.1"/>
    <property type="molecule type" value="Genomic_DNA"/>
</dbReference>
<dbReference type="GO" id="GO:0003964">
    <property type="term" value="F:RNA-directed DNA polymerase activity"/>
    <property type="evidence" value="ECO:0007669"/>
    <property type="project" value="UniProtKB-KW"/>
</dbReference>
<evidence type="ECO:0000256" key="1">
    <source>
        <dbReference type="ARBA" id="ARBA00022679"/>
    </source>
</evidence>
<keyword evidence="9" id="KW-1185">Reference proteome</keyword>
<keyword evidence="6" id="KW-0695">RNA-directed DNA polymerase</keyword>
<dbReference type="InterPro" id="IPR041373">
    <property type="entry name" value="RT_RNaseH"/>
</dbReference>
<keyword evidence="3" id="KW-0540">Nuclease</keyword>
<feature type="domain" description="Integrase catalytic" evidence="7">
    <location>
        <begin position="245"/>
        <end position="340"/>
    </location>
</feature>
<dbReference type="GO" id="GO:0004519">
    <property type="term" value="F:endonuclease activity"/>
    <property type="evidence" value="ECO:0007669"/>
    <property type="project" value="UniProtKB-KW"/>
</dbReference>
<dbReference type="SUPFAM" id="SSF53098">
    <property type="entry name" value="Ribonuclease H-like"/>
    <property type="match status" value="1"/>
</dbReference>
<evidence type="ECO:0000256" key="5">
    <source>
        <dbReference type="ARBA" id="ARBA00022801"/>
    </source>
</evidence>
<dbReference type="InterPro" id="IPR001584">
    <property type="entry name" value="Integrase_cat-core"/>
</dbReference>
<gene>
    <name evidence="8" type="primary">Tf2-8</name>
    <name evidence="8" type="ORF">CR513_43580</name>
</gene>
<dbReference type="GO" id="GO:0016787">
    <property type="term" value="F:hydrolase activity"/>
    <property type="evidence" value="ECO:0007669"/>
    <property type="project" value="UniProtKB-KW"/>
</dbReference>
<dbReference type="InterPro" id="IPR041588">
    <property type="entry name" value="Integrase_H2C2"/>
</dbReference>
<name>A0A371FDP6_MUCPR</name>
<evidence type="ECO:0000256" key="3">
    <source>
        <dbReference type="ARBA" id="ARBA00022722"/>
    </source>
</evidence>
<dbReference type="SUPFAM" id="SSF56672">
    <property type="entry name" value="DNA/RNA polymerases"/>
    <property type="match status" value="1"/>
</dbReference>
<evidence type="ECO:0000313" key="9">
    <source>
        <dbReference type="Proteomes" id="UP000257109"/>
    </source>
</evidence>